<feature type="domain" description="Enolase C-terminal" evidence="3">
    <location>
        <begin position="320"/>
        <end position="460"/>
    </location>
</feature>
<keyword evidence="5" id="KW-1185">Reference proteome</keyword>
<proteinExistence type="inferred from homology"/>
<evidence type="ECO:0000259" key="3">
    <source>
        <dbReference type="Pfam" id="PF13378"/>
    </source>
</evidence>
<dbReference type="EMBL" id="LDAU01000196">
    <property type="protein sequence ID" value="KRX00075.1"/>
    <property type="molecule type" value="Genomic_DNA"/>
</dbReference>
<dbReference type="InterPro" id="IPR034593">
    <property type="entry name" value="DgoD-like"/>
</dbReference>
<dbReference type="SUPFAM" id="SSF51604">
    <property type="entry name" value="Enolase C-terminal domain-like"/>
    <property type="match status" value="1"/>
</dbReference>
<reference evidence="4 5" key="1">
    <citation type="journal article" date="2015" name="Sci. Rep.">
        <title>Genome of the facultative scuticociliatosis pathogen Pseudocohnilembus persalinus provides insight into its virulence through horizontal gene transfer.</title>
        <authorList>
            <person name="Xiong J."/>
            <person name="Wang G."/>
            <person name="Cheng J."/>
            <person name="Tian M."/>
            <person name="Pan X."/>
            <person name="Warren A."/>
            <person name="Jiang C."/>
            <person name="Yuan D."/>
            <person name="Miao W."/>
        </authorList>
    </citation>
    <scope>NUCLEOTIDE SEQUENCE [LARGE SCALE GENOMIC DNA]</scope>
    <source>
        <strain evidence="4">36N120E</strain>
    </source>
</reference>
<dbReference type="OrthoDB" id="17395at2759"/>
<dbReference type="GO" id="GO:0046872">
    <property type="term" value="F:metal ion binding"/>
    <property type="evidence" value="ECO:0007669"/>
    <property type="project" value="UniProtKB-KW"/>
</dbReference>
<sequence length="510" mass="58424">MKNGKEFQINYNENFNNKTTSLEDSFDSLLSVPSEEDQNLDQDQDCYQIKFATEKTISQGRGFGTSHSFSQTRNNALFKIQVQDLSGNFGENFQQKNGQKIEKINEEKNEQKSEQNTEEQAKKQVFFEGFGEVGLPPKKPGCYLSDFQDCQQFLENVDQFLGGFLEQLKIYQKENLNSVFRDKEQILLDFEKYDVFQGLDEKYFQVLRGNLNEDVYFFSKVLFFAVEQVTKKSKSFLAPKSGIESAIFAAICDVWQIHFQQLANLSRKVNKSYYTAALQDKYEDIEESANFGIKYTNCLKLKFNQDIQFCVQEVLNKMIQGGIGEKFTIDANAAWSPELGMEFVKEIVKIDKEKKVKIIEQPFGLDFCPGKDKEMDQKWVHFRNFCHQNDILVYGDESVATPDDVDLLFDFVDGFNFKLEKAGGIREALKGIQKARKYGKKVWIGIMVTSDLGTSQSAQILGEGDEGDLDGGLLVFEDKFKGGFEWGKGGEIQIQYQKIGFAVEMVENQK</sequence>
<dbReference type="Pfam" id="PF13378">
    <property type="entry name" value="MR_MLE_C"/>
    <property type="match status" value="1"/>
</dbReference>
<name>A0A0V0QD11_PSEPJ</name>
<dbReference type="PANTHER" id="PTHR48080">
    <property type="entry name" value="D-GALACTONATE DEHYDRATASE-RELATED"/>
    <property type="match status" value="1"/>
</dbReference>
<comment type="caution">
    <text evidence="4">The sequence shown here is derived from an EMBL/GenBank/DDBJ whole genome shotgun (WGS) entry which is preliminary data.</text>
</comment>
<dbReference type="InterPro" id="IPR029065">
    <property type="entry name" value="Enolase_C-like"/>
</dbReference>
<evidence type="ECO:0000256" key="2">
    <source>
        <dbReference type="ARBA" id="ARBA00022723"/>
    </source>
</evidence>
<dbReference type="PANTHER" id="PTHR48080:SF3">
    <property type="entry name" value="ENOLASE SUPERFAMILY MEMBER DDB_G0284701"/>
    <property type="match status" value="1"/>
</dbReference>
<dbReference type="InParanoid" id="A0A0V0QD11"/>
<keyword evidence="2" id="KW-0479">Metal-binding</keyword>
<dbReference type="InterPro" id="IPR036849">
    <property type="entry name" value="Enolase-like_C_sf"/>
</dbReference>
<accession>A0A0V0QD11</accession>
<organism evidence="4 5">
    <name type="scientific">Pseudocohnilembus persalinus</name>
    <name type="common">Ciliate</name>
    <dbReference type="NCBI Taxonomy" id="266149"/>
    <lineage>
        <taxon>Eukaryota</taxon>
        <taxon>Sar</taxon>
        <taxon>Alveolata</taxon>
        <taxon>Ciliophora</taxon>
        <taxon>Intramacronucleata</taxon>
        <taxon>Oligohymenophorea</taxon>
        <taxon>Scuticociliatia</taxon>
        <taxon>Philasterida</taxon>
        <taxon>Pseudocohnilembidae</taxon>
        <taxon>Pseudocohnilembus</taxon>
    </lineage>
</organism>
<evidence type="ECO:0000256" key="1">
    <source>
        <dbReference type="ARBA" id="ARBA00008031"/>
    </source>
</evidence>
<evidence type="ECO:0000313" key="4">
    <source>
        <dbReference type="EMBL" id="KRX00075.1"/>
    </source>
</evidence>
<dbReference type="OMA" id="ECALIDW"/>
<protein>
    <recommendedName>
        <fullName evidence="3">Enolase C-terminal domain-containing protein</fullName>
    </recommendedName>
</protein>
<dbReference type="Proteomes" id="UP000054937">
    <property type="component" value="Unassembled WGS sequence"/>
</dbReference>
<evidence type="ECO:0000313" key="5">
    <source>
        <dbReference type="Proteomes" id="UP000054937"/>
    </source>
</evidence>
<dbReference type="AlphaFoldDB" id="A0A0V0QD11"/>
<gene>
    <name evidence="4" type="ORF">PPERSA_07272</name>
</gene>
<comment type="similarity">
    <text evidence="1">Belongs to the mandelate racemase/muconate lactonizing enzyme family.</text>
</comment>
<dbReference type="Gene3D" id="3.20.20.120">
    <property type="entry name" value="Enolase-like C-terminal domain"/>
    <property type="match status" value="1"/>
</dbReference>